<dbReference type="CDD" id="cd12171">
    <property type="entry name" value="2-Hacid_dh_10"/>
    <property type="match status" value="1"/>
</dbReference>
<dbReference type="Pfam" id="PF02826">
    <property type="entry name" value="2-Hacid_dh_C"/>
    <property type="match status" value="1"/>
</dbReference>
<dbReference type="InterPro" id="IPR006140">
    <property type="entry name" value="D-isomer_DH_NAD-bd"/>
</dbReference>
<dbReference type="InterPro" id="IPR050857">
    <property type="entry name" value="D-2-hydroxyacid_DH"/>
</dbReference>
<dbReference type="SUPFAM" id="SSF52283">
    <property type="entry name" value="Formate/glycerate dehydrogenase catalytic domain-like"/>
    <property type="match status" value="1"/>
</dbReference>
<proteinExistence type="inferred from homology"/>
<dbReference type="InterPro" id="IPR006139">
    <property type="entry name" value="D-isomer_2_OHA_DH_cat_dom"/>
</dbReference>
<dbReference type="Proteomes" id="UP001165641">
    <property type="component" value="Unassembled WGS sequence"/>
</dbReference>
<dbReference type="PANTHER" id="PTHR42789">
    <property type="entry name" value="D-ISOMER SPECIFIC 2-HYDROXYACID DEHYDROGENASE FAMILY PROTEIN (AFU_ORTHOLOGUE AFUA_6G10090)"/>
    <property type="match status" value="1"/>
</dbReference>
<gene>
    <name evidence="7" type="ORF">PAF17_14300</name>
</gene>
<dbReference type="InterPro" id="IPR029753">
    <property type="entry name" value="D-isomer_DH_CS"/>
</dbReference>
<evidence type="ECO:0000259" key="5">
    <source>
        <dbReference type="Pfam" id="PF00389"/>
    </source>
</evidence>
<accession>A0ABT4ZHU9</accession>
<keyword evidence="3" id="KW-0520">NAD</keyword>
<evidence type="ECO:0000256" key="2">
    <source>
        <dbReference type="ARBA" id="ARBA00023002"/>
    </source>
</evidence>
<dbReference type="InterPro" id="IPR036291">
    <property type="entry name" value="NAD(P)-bd_dom_sf"/>
</dbReference>
<dbReference type="EMBL" id="JAQBIE010000019">
    <property type="protein sequence ID" value="MDB6178667.1"/>
    <property type="molecule type" value="Genomic_DNA"/>
</dbReference>
<dbReference type="SUPFAM" id="SSF51735">
    <property type="entry name" value="NAD(P)-binding Rossmann-fold domains"/>
    <property type="match status" value="1"/>
</dbReference>
<dbReference type="Gene3D" id="3.40.50.720">
    <property type="entry name" value="NAD(P)-binding Rossmann-like Domain"/>
    <property type="match status" value="2"/>
</dbReference>
<dbReference type="PANTHER" id="PTHR42789:SF1">
    <property type="entry name" value="D-ISOMER SPECIFIC 2-HYDROXYACID DEHYDROGENASE FAMILY PROTEIN (AFU_ORTHOLOGUE AFUA_6G10090)"/>
    <property type="match status" value="1"/>
</dbReference>
<keyword evidence="2 4" id="KW-0560">Oxidoreductase</keyword>
<feature type="domain" description="D-isomer specific 2-hydroxyacid dehydrogenase catalytic" evidence="5">
    <location>
        <begin position="62"/>
        <end position="344"/>
    </location>
</feature>
<dbReference type="Pfam" id="PF00389">
    <property type="entry name" value="2-Hacid_dh"/>
    <property type="match status" value="1"/>
</dbReference>
<evidence type="ECO:0000256" key="4">
    <source>
        <dbReference type="RuleBase" id="RU003719"/>
    </source>
</evidence>
<evidence type="ECO:0000313" key="7">
    <source>
        <dbReference type="EMBL" id="MDB6178667.1"/>
    </source>
</evidence>
<sequence length="346" mass="37442">MTKDIAIIGDQFMLSEIFEKAILDICGDRVQCRNLDFGWPDDPIIQGYSEPRIEGLREYQGDPDVVMQHIGNAPVLVTHHAPVSAEMMDKMPDLKLIAVSRGGPVNVDVAAAKARGITVVNTPGRNASAVAEFTIGAMIAEIRNLGRGHEAMKAGNYRTDLYRADVIGDELCDMTVGVIGYGHIGARVVRILRAFGCRILVADPYVQLSADDLDGGVEQVSLDRLLEQSDVVTMHPRVTPETTGMMNAEAFAKMKKGAYVVNTARGPLMDYDALIEALQSGHLRGAMLETFAFEPVPADSPLLSLPNVTLTPHIAGASLRTVRVAAGKAAEEIRRWLDGEPPMNPS</sequence>
<feature type="domain" description="D-isomer specific 2-hydroxyacid dehydrogenase NAD-binding" evidence="6">
    <location>
        <begin position="136"/>
        <end position="315"/>
    </location>
</feature>
<evidence type="ECO:0000256" key="3">
    <source>
        <dbReference type="ARBA" id="ARBA00023027"/>
    </source>
</evidence>
<dbReference type="PROSITE" id="PS00671">
    <property type="entry name" value="D_2_HYDROXYACID_DH_3"/>
    <property type="match status" value="1"/>
</dbReference>
<dbReference type="RefSeq" id="WP_271889783.1">
    <property type="nucleotide sequence ID" value="NZ_JAQBIE010000019.1"/>
</dbReference>
<protein>
    <submittedName>
        <fullName evidence="7">2-hydroxyacid dehydrogenase</fullName>
    </submittedName>
</protein>
<comment type="caution">
    <text evidence="7">The sequence shown here is derived from an EMBL/GenBank/DDBJ whole genome shotgun (WGS) entry which is preliminary data.</text>
</comment>
<evidence type="ECO:0000256" key="1">
    <source>
        <dbReference type="ARBA" id="ARBA00005854"/>
    </source>
</evidence>
<evidence type="ECO:0000259" key="6">
    <source>
        <dbReference type="Pfam" id="PF02826"/>
    </source>
</evidence>
<comment type="similarity">
    <text evidence="1 4">Belongs to the D-isomer specific 2-hydroxyacid dehydrogenase family.</text>
</comment>
<evidence type="ECO:0000313" key="8">
    <source>
        <dbReference type="Proteomes" id="UP001165641"/>
    </source>
</evidence>
<name>A0ABT4ZHU9_9RHOB</name>
<keyword evidence="8" id="KW-1185">Reference proteome</keyword>
<organism evidence="7 8">
    <name type="scientific">Paracoccus onchidii</name>
    <dbReference type="NCBI Taxonomy" id="3017813"/>
    <lineage>
        <taxon>Bacteria</taxon>
        <taxon>Pseudomonadati</taxon>
        <taxon>Pseudomonadota</taxon>
        <taxon>Alphaproteobacteria</taxon>
        <taxon>Rhodobacterales</taxon>
        <taxon>Paracoccaceae</taxon>
        <taxon>Paracoccus</taxon>
    </lineage>
</organism>
<reference evidence="7" key="1">
    <citation type="submission" date="2022-12" db="EMBL/GenBank/DDBJ databases">
        <title>Paracoccus onchidii sp. nov., isolated from a marine invertebrate from the South China Sea.</title>
        <authorList>
            <person name="Xu S."/>
            <person name="Liu Z."/>
            <person name="Xu Y."/>
        </authorList>
    </citation>
    <scope>NUCLEOTIDE SEQUENCE</scope>
    <source>
        <strain evidence="7">Z330</strain>
    </source>
</reference>